<dbReference type="EMBL" id="DS028144">
    <property type="protein sequence ID" value="EEY60318.1"/>
    <property type="molecule type" value="Genomic_DNA"/>
</dbReference>
<evidence type="ECO:0000313" key="2">
    <source>
        <dbReference type="EMBL" id="EEY60318.1"/>
    </source>
</evidence>
<dbReference type="OrthoDB" id="129607at2759"/>
<dbReference type="Proteomes" id="UP000006643">
    <property type="component" value="Unassembled WGS sequence"/>
</dbReference>
<dbReference type="RefSeq" id="XP_002900114.1">
    <property type="nucleotide sequence ID" value="XM_002900068.1"/>
</dbReference>
<reference evidence="3" key="1">
    <citation type="journal article" date="2009" name="Nature">
        <title>Genome sequence and analysis of the Irish potato famine pathogen Phytophthora infestans.</title>
        <authorList>
            <consortium name="The Broad Institute Genome Sequencing Platform"/>
            <person name="Haas B.J."/>
            <person name="Kamoun S."/>
            <person name="Zody M.C."/>
            <person name="Jiang R.H."/>
            <person name="Handsaker R.E."/>
            <person name="Cano L.M."/>
            <person name="Grabherr M."/>
            <person name="Kodira C.D."/>
            <person name="Raffaele S."/>
            <person name="Torto-Alalibo T."/>
            <person name="Bozkurt T.O."/>
            <person name="Ah-Fong A.M."/>
            <person name="Alvarado L."/>
            <person name="Anderson V.L."/>
            <person name="Armstrong M.R."/>
            <person name="Avrova A."/>
            <person name="Baxter L."/>
            <person name="Beynon J."/>
            <person name="Boevink P.C."/>
            <person name="Bollmann S.R."/>
            <person name="Bos J.I."/>
            <person name="Bulone V."/>
            <person name="Cai G."/>
            <person name="Cakir C."/>
            <person name="Carrington J.C."/>
            <person name="Chawner M."/>
            <person name="Conti L."/>
            <person name="Costanzo S."/>
            <person name="Ewan R."/>
            <person name="Fahlgren N."/>
            <person name="Fischbach M.A."/>
            <person name="Fugelstad J."/>
            <person name="Gilroy E.M."/>
            <person name="Gnerre S."/>
            <person name="Green P.J."/>
            <person name="Grenville-Briggs L.J."/>
            <person name="Griffith J."/>
            <person name="Grunwald N.J."/>
            <person name="Horn K."/>
            <person name="Horner N.R."/>
            <person name="Hu C.H."/>
            <person name="Huitema E."/>
            <person name="Jeong D.H."/>
            <person name="Jones A.M."/>
            <person name="Jones J.D."/>
            <person name="Jones R.W."/>
            <person name="Karlsson E.K."/>
            <person name="Kunjeti S.G."/>
            <person name="Lamour K."/>
            <person name="Liu Z."/>
            <person name="Ma L."/>
            <person name="Maclean D."/>
            <person name="Chibucos M.C."/>
            <person name="McDonald H."/>
            <person name="McWalters J."/>
            <person name="Meijer H.J."/>
            <person name="Morgan W."/>
            <person name="Morris P.F."/>
            <person name="Munro C.A."/>
            <person name="O'Neill K."/>
            <person name="Ospina-Giraldo M."/>
            <person name="Pinzon A."/>
            <person name="Pritchard L."/>
            <person name="Ramsahoye B."/>
            <person name="Ren Q."/>
            <person name="Restrepo S."/>
            <person name="Roy S."/>
            <person name="Sadanandom A."/>
            <person name="Savidor A."/>
            <person name="Schornack S."/>
            <person name="Schwartz D.C."/>
            <person name="Schumann U.D."/>
            <person name="Schwessinger B."/>
            <person name="Seyer L."/>
            <person name="Sharpe T."/>
            <person name="Silvar C."/>
            <person name="Song J."/>
            <person name="Studholme D.J."/>
            <person name="Sykes S."/>
            <person name="Thines M."/>
            <person name="van de Vondervoort P.J."/>
            <person name="Phuntumart V."/>
            <person name="Wawra S."/>
            <person name="Weide R."/>
            <person name="Win J."/>
            <person name="Young C."/>
            <person name="Zhou S."/>
            <person name="Fry W."/>
            <person name="Meyers B.C."/>
            <person name="van West P."/>
            <person name="Ristaino J."/>
            <person name="Govers F."/>
            <person name="Birch P.R."/>
            <person name="Whisson S.C."/>
            <person name="Judelson H.S."/>
            <person name="Nusbaum C."/>
        </authorList>
    </citation>
    <scope>NUCLEOTIDE SEQUENCE [LARGE SCALE GENOMIC DNA]</scope>
    <source>
        <strain evidence="3">T30-4</strain>
    </source>
</reference>
<feature type="region of interest" description="Disordered" evidence="1">
    <location>
        <begin position="504"/>
        <end position="547"/>
    </location>
</feature>
<evidence type="ECO:0000256" key="1">
    <source>
        <dbReference type="SAM" id="MobiDB-lite"/>
    </source>
</evidence>
<proteinExistence type="predicted"/>
<dbReference type="InParanoid" id="D0NL00"/>
<dbReference type="HOGENOM" id="CLU_427309_0_0_1"/>
<protein>
    <submittedName>
        <fullName evidence="2">Uncharacterized protein</fullName>
    </submittedName>
</protein>
<evidence type="ECO:0000313" key="3">
    <source>
        <dbReference type="Proteomes" id="UP000006643"/>
    </source>
</evidence>
<sequence length="641" mass="71125">MALTRAQAAAAAAAAASGQVNEVTDAETAMVEHVGTDLTSSSALPLAPSVADHLASLAQHFIAQTQTLAAEHVALQQQQQGHSHAQNAALVAMQVSTEANLRQLTDQQRAIVERLGEALTATQSNLQDQLHHLQTAQDERGGQIEQFVNNRVAHALQEVQKESQREASSQIQGVHKMLEEIEAKVNSGLENLSQYVQQIVEDKVTASRLSDAPDDLSQYVQQLVEDKVTASRLSDAPDDGTILLIQKEVEAATSSIASSIKTSLQLDLQTVCDTIRQELLVRVDSAEEPRREALRALVMEITTDAERRLEARMQRALTNTQSELNLQVQRQADATSALCEQVRKLSVRSKRQVQQNDESVLESTIADLVQKAVDQRIKAQQDNELCRSDANYRLQQELHTQLQDSRNSIDRSLQSAAGEIRRSIRDEVRGAVVEGTKLTKVPEANPGCKADELDDDIPATDEDFELEKRMQEAWWRSYMQNMSSVPADSPTTIGSDVPDVVEEKAPTASPERDRLSTIERETKETLPPLAELPQLQGGLLQSPPPPNVAVLQRIGSDSHGQRLSRRSLHQQLLLSQPPQPPNAGIVQRTDTHSQRLLRRSQRQSRTRELDLRVIVSEIQLQVQERAELAAQRYQSHRSYEE</sequence>
<dbReference type="eggNOG" id="ENOG502R8SY">
    <property type="taxonomic scope" value="Eukaryota"/>
</dbReference>
<dbReference type="GeneID" id="9478051"/>
<organism evidence="2 3">
    <name type="scientific">Phytophthora infestans (strain T30-4)</name>
    <name type="common">Potato late blight agent</name>
    <dbReference type="NCBI Taxonomy" id="403677"/>
    <lineage>
        <taxon>Eukaryota</taxon>
        <taxon>Sar</taxon>
        <taxon>Stramenopiles</taxon>
        <taxon>Oomycota</taxon>
        <taxon>Peronosporomycetes</taxon>
        <taxon>Peronosporales</taxon>
        <taxon>Peronosporaceae</taxon>
        <taxon>Phytophthora</taxon>
    </lineage>
</organism>
<feature type="region of interest" description="Disordered" evidence="1">
    <location>
        <begin position="574"/>
        <end position="602"/>
    </location>
</feature>
<dbReference type="OMA" id="RRSTRWD"/>
<keyword evidence="3" id="KW-1185">Reference proteome</keyword>
<dbReference type="VEuPathDB" id="FungiDB:PITG_12707"/>
<dbReference type="AlphaFoldDB" id="D0NL00"/>
<feature type="compositionally biased region" description="Low complexity" evidence="1">
    <location>
        <begin position="526"/>
        <end position="541"/>
    </location>
</feature>
<accession>D0NL00</accession>
<gene>
    <name evidence="2" type="ORF">PITG_12707</name>
</gene>
<dbReference type="KEGG" id="pif:PITG_12707"/>
<name>D0NL00_PHYIT</name>
<feature type="compositionally biased region" description="Basic and acidic residues" evidence="1">
    <location>
        <begin position="504"/>
        <end position="524"/>
    </location>
</feature>